<dbReference type="HAMAP" id="MF_00772">
    <property type="entry name" value="OGT"/>
    <property type="match status" value="1"/>
</dbReference>
<dbReference type="Proteomes" id="UP000607559">
    <property type="component" value="Unassembled WGS sequence"/>
</dbReference>
<organism evidence="12 13">
    <name type="scientific">Puia dinghuensis</name>
    <dbReference type="NCBI Taxonomy" id="1792502"/>
    <lineage>
        <taxon>Bacteria</taxon>
        <taxon>Pseudomonadati</taxon>
        <taxon>Bacteroidota</taxon>
        <taxon>Chitinophagia</taxon>
        <taxon>Chitinophagales</taxon>
        <taxon>Chitinophagaceae</taxon>
        <taxon>Puia</taxon>
    </lineage>
</organism>
<dbReference type="FunFam" id="1.10.10.10:FF:000214">
    <property type="entry name" value="Methylated-DNA--protein-cysteine methyltransferase"/>
    <property type="match status" value="1"/>
</dbReference>
<keyword evidence="5 9" id="KW-0808">Transferase</keyword>
<dbReference type="SUPFAM" id="SSF46767">
    <property type="entry name" value="Methylated DNA-protein cysteine methyltransferase, C-terminal domain"/>
    <property type="match status" value="1"/>
</dbReference>
<reference evidence="12" key="2">
    <citation type="submission" date="2020-09" db="EMBL/GenBank/DDBJ databases">
        <authorList>
            <person name="Sun Q."/>
            <person name="Zhou Y."/>
        </authorList>
    </citation>
    <scope>NUCLEOTIDE SEQUENCE</scope>
    <source>
        <strain evidence="12">CGMCC 1.15448</strain>
    </source>
</reference>
<evidence type="ECO:0000256" key="8">
    <source>
        <dbReference type="ARBA" id="ARBA00049348"/>
    </source>
</evidence>
<dbReference type="EC" id="2.1.1.63" evidence="9"/>
<dbReference type="CDD" id="cd06445">
    <property type="entry name" value="ATase"/>
    <property type="match status" value="1"/>
</dbReference>
<dbReference type="InterPro" id="IPR008332">
    <property type="entry name" value="MethylG_MeTrfase_N"/>
</dbReference>
<comment type="miscellaneous">
    <text evidence="9">This enzyme catalyzes only one turnover and therefore is not strictly catalytic. According to one definition, an enzyme is a biocatalyst that acts repeatedly and over many reaction cycles.</text>
</comment>
<evidence type="ECO:0000256" key="4">
    <source>
        <dbReference type="ARBA" id="ARBA00022603"/>
    </source>
</evidence>
<comment type="catalytic activity">
    <reaction evidence="1 9">
        <text>a 4-O-methyl-thymidine in DNA + L-cysteinyl-[protein] = a thymidine in DNA + S-methyl-L-cysteinyl-[protein]</text>
        <dbReference type="Rhea" id="RHEA:53428"/>
        <dbReference type="Rhea" id="RHEA-COMP:10131"/>
        <dbReference type="Rhea" id="RHEA-COMP:10132"/>
        <dbReference type="Rhea" id="RHEA-COMP:13555"/>
        <dbReference type="Rhea" id="RHEA-COMP:13556"/>
        <dbReference type="ChEBI" id="CHEBI:29950"/>
        <dbReference type="ChEBI" id="CHEBI:82612"/>
        <dbReference type="ChEBI" id="CHEBI:137386"/>
        <dbReference type="ChEBI" id="CHEBI:137387"/>
        <dbReference type="EC" id="2.1.1.63"/>
    </reaction>
</comment>
<comment type="similarity">
    <text evidence="2 9">Belongs to the MGMT family.</text>
</comment>
<feature type="domain" description="Methylated-DNA-[protein]-cysteine S-methyltransferase DNA binding" evidence="10">
    <location>
        <begin position="83"/>
        <end position="162"/>
    </location>
</feature>
<dbReference type="InterPro" id="IPR036631">
    <property type="entry name" value="MGMT_N_sf"/>
</dbReference>
<evidence type="ECO:0000256" key="6">
    <source>
        <dbReference type="ARBA" id="ARBA00022763"/>
    </source>
</evidence>
<comment type="function">
    <text evidence="9">Involved in the cellular defense against the biological effects of O6-methylguanine (O6-MeG) and O4-methylthymine (O4-MeT) in DNA. Repairs the methylated nucleobase in DNA by stoichiometrically transferring the methyl group to a cysteine residue in the enzyme. This is a suicide reaction: the enzyme is irreversibly inactivated.</text>
</comment>
<evidence type="ECO:0000256" key="2">
    <source>
        <dbReference type="ARBA" id="ARBA00008711"/>
    </source>
</evidence>
<reference evidence="12" key="1">
    <citation type="journal article" date="2014" name="Int. J. Syst. Evol. Microbiol.">
        <title>Complete genome sequence of Corynebacterium casei LMG S-19264T (=DSM 44701T), isolated from a smear-ripened cheese.</title>
        <authorList>
            <consortium name="US DOE Joint Genome Institute (JGI-PGF)"/>
            <person name="Walter F."/>
            <person name="Albersmeier A."/>
            <person name="Kalinowski J."/>
            <person name="Ruckert C."/>
        </authorList>
    </citation>
    <scope>NUCLEOTIDE SEQUENCE</scope>
    <source>
        <strain evidence="12">CGMCC 1.15448</strain>
    </source>
</reference>
<comment type="caution">
    <text evidence="12">The sequence shown here is derived from an EMBL/GenBank/DDBJ whole genome shotgun (WGS) entry which is preliminary data.</text>
</comment>
<evidence type="ECO:0000259" key="11">
    <source>
        <dbReference type="Pfam" id="PF02870"/>
    </source>
</evidence>
<comment type="subcellular location">
    <subcellularLocation>
        <location evidence="9">Cytoplasm</location>
    </subcellularLocation>
</comment>
<evidence type="ECO:0000256" key="3">
    <source>
        <dbReference type="ARBA" id="ARBA00022490"/>
    </source>
</evidence>
<proteinExistence type="inferred from homology"/>
<evidence type="ECO:0000256" key="5">
    <source>
        <dbReference type="ARBA" id="ARBA00022679"/>
    </source>
</evidence>
<evidence type="ECO:0000256" key="9">
    <source>
        <dbReference type="HAMAP-Rule" id="MF_00772"/>
    </source>
</evidence>
<dbReference type="EMBL" id="BMJC01000001">
    <property type="protein sequence ID" value="GGA83008.1"/>
    <property type="molecule type" value="Genomic_DNA"/>
</dbReference>
<dbReference type="PANTHER" id="PTHR10815:SF13">
    <property type="entry name" value="METHYLATED-DNA--PROTEIN-CYSTEINE METHYLTRANSFERASE"/>
    <property type="match status" value="1"/>
</dbReference>
<dbReference type="Pfam" id="PF01035">
    <property type="entry name" value="DNA_binding_1"/>
    <property type="match status" value="1"/>
</dbReference>
<dbReference type="PROSITE" id="PS00374">
    <property type="entry name" value="MGMT"/>
    <property type="match status" value="1"/>
</dbReference>
<keyword evidence="6 9" id="KW-0227">DNA damage</keyword>
<dbReference type="RefSeq" id="WP_188927723.1">
    <property type="nucleotide sequence ID" value="NZ_BMJC01000001.1"/>
</dbReference>
<dbReference type="Gene3D" id="1.10.10.10">
    <property type="entry name" value="Winged helix-like DNA-binding domain superfamily/Winged helix DNA-binding domain"/>
    <property type="match status" value="1"/>
</dbReference>
<dbReference type="InterPro" id="IPR023546">
    <property type="entry name" value="MGMT"/>
</dbReference>
<dbReference type="InterPro" id="IPR001497">
    <property type="entry name" value="MethylDNA_cys_MeTrfase_AS"/>
</dbReference>
<keyword evidence="7 9" id="KW-0234">DNA repair</keyword>
<evidence type="ECO:0000313" key="13">
    <source>
        <dbReference type="Proteomes" id="UP000607559"/>
    </source>
</evidence>
<keyword evidence="3 9" id="KW-0963">Cytoplasm</keyword>
<comment type="catalytic activity">
    <reaction evidence="8 9">
        <text>a 6-O-methyl-2'-deoxyguanosine in DNA + L-cysteinyl-[protein] = S-methyl-L-cysteinyl-[protein] + a 2'-deoxyguanosine in DNA</text>
        <dbReference type="Rhea" id="RHEA:24000"/>
        <dbReference type="Rhea" id="RHEA-COMP:10131"/>
        <dbReference type="Rhea" id="RHEA-COMP:10132"/>
        <dbReference type="Rhea" id="RHEA-COMP:11367"/>
        <dbReference type="Rhea" id="RHEA-COMP:11368"/>
        <dbReference type="ChEBI" id="CHEBI:29950"/>
        <dbReference type="ChEBI" id="CHEBI:82612"/>
        <dbReference type="ChEBI" id="CHEBI:85445"/>
        <dbReference type="ChEBI" id="CHEBI:85448"/>
        <dbReference type="EC" id="2.1.1.63"/>
    </reaction>
</comment>
<protein>
    <recommendedName>
        <fullName evidence="9">Methylated-DNA--protein-cysteine methyltransferase</fullName>
        <ecNumber evidence="9">2.1.1.63</ecNumber>
    </recommendedName>
    <alternativeName>
        <fullName evidence="9">6-O-methylguanine-DNA methyltransferase</fullName>
        <shortName evidence="9">MGMT</shortName>
    </alternativeName>
    <alternativeName>
        <fullName evidence="9">O-6-methylguanine-DNA-alkyltransferase</fullName>
    </alternativeName>
</protein>
<gene>
    <name evidence="12" type="primary">ogt</name>
    <name evidence="12" type="ORF">GCM10011511_02530</name>
</gene>
<dbReference type="InterPro" id="IPR036217">
    <property type="entry name" value="MethylDNA_cys_MeTrfase_DNAb"/>
</dbReference>
<dbReference type="GO" id="GO:0003908">
    <property type="term" value="F:methylated-DNA-[protein]-cysteine S-methyltransferase activity"/>
    <property type="evidence" value="ECO:0007669"/>
    <property type="project" value="UniProtKB-UniRule"/>
</dbReference>
<evidence type="ECO:0000313" key="12">
    <source>
        <dbReference type="EMBL" id="GGA83008.1"/>
    </source>
</evidence>
<dbReference type="GO" id="GO:0006307">
    <property type="term" value="P:DNA alkylation repair"/>
    <property type="evidence" value="ECO:0007669"/>
    <property type="project" value="UniProtKB-UniRule"/>
</dbReference>
<keyword evidence="13" id="KW-1185">Reference proteome</keyword>
<accession>A0A8J2U6W2</accession>
<sequence length="172" mass="19421">MSTTLAISSTYYQSPLGLLRIGGTDTYISEISFVDHLEESDYHNPGLEGPVPPIVIQCIEQLIQYFQGQRRVFDFPIYQEGTPFQQRVWNELTAIPFGKTLSYLELSRRLGDTKAIRAAAAANGRNNIAIVVPCHRVIGSKRDLVGYAGGLWRKKWLLDHETKVMYGVQTLF</sequence>
<dbReference type="InterPro" id="IPR036388">
    <property type="entry name" value="WH-like_DNA-bd_sf"/>
</dbReference>
<evidence type="ECO:0000259" key="10">
    <source>
        <dbReference type="Pfam" id="PF01035"/>
    </source>
</evidence>
<feature type="active site" description="Nucleophile; methyl group acceptor" evidence="9">
    <location>
        <position position="134"/>
    </location>
</feature>
<name>A0A8J2U6W2_9BACT</name>
<dbReference type="GO" id="GO:0032259">
    <property type="term" value="P:methylation"/>
    <property type="evidence" value="ECO:0007669"/>
    <property type="project" value="UniProtKB-KW"/>
</dbReference>
<dbReference type="AlphaFoldDB" id="A0A8J2U6W2"/>
<feature type="domain" description="Methylguanine DNA methyltransferase ribonuclease-like" evidence="11">
    <location>
        <begin position="10"/>
        <end position="77"/>
    </location>
</feature>
<evidence type="ECO:0000256" key="1">
    <source>
        <dbReference type="ARBA" id="ARBA00001286"/>
    </source>
</evidence>
<dbReference type="Gene3D" id="3.30.160.70">
    <property type="entry name" value="Methylated DNA-protein cysteine methyltransferase domain"/>
    <property type="match status" value="1"/>
</dbReference>
<dbReference type="Pfam" id="PF02870">
    <property type="entry name" value="Methyltransf_1N"/>
    <property type="match status" value="1"/>
</dbReference>
<dbReference type="SUPFAM" id="SSF53155">
    <property type="entry name" value="Methylated DNA-protein cysteine methyltransferase domain"/>
    <property type="match status" value="1"/>
</dbReference>
<evidence type="ECO:0000256" key="7">
    <source>
        <dbReference type="ARBA" id="ARBA00023204"/>
    </source>
</evidence>
<dbReference type="NCBIfam" id="TIGR00589">
    <property type="entry name" value="ogt"/>
    <property type="match status" value="1"/>
</dbReference>
<keyword evidence="4 9" id="KW-0489">Methyltransferase</keyword>
<dbReference type="InterPro" id="IPR014048">
    <property type="entry name" value="MethylDNA_cys_MeTrfase_DNA-bd"/>
</dbReference>
<dbReference type="GO" id="GO:0005737">
    <property type="term" value="C:cytoplasm"/>
    <property type="evidence" value="ECO:0007669"/>
    <property type="project" value="UniProtKB-SubCell"/>
</dbReference>
<dbReference type="PANTHER" id="PTHR10815">
    <property type="entry name" value="METHYLATED-DNA--PROTEIN-CYSTEINE METHYLTRANSFERASE"/>
    <property type="match status" value="1"/>
</dbReference>